<name>A0A8S1EV53_9PELO</name>
<dbReference type="Proteomes" id="UP000494206">
    <property type="component" value="Unassembled WGS sequence"/>
</dbReference>
<reference evidence="1 2" key="1">
    <citation type="submission" date="2020-04" db="EMBL/GenBank/DDBJ databases">
        <authorList>
            <person name="Laetsch R D."/>
            <person name="Stevens L."/>
            <person name="Kumar S."/>
            <person name="Blaxter L. M."/>
        </authorList>
    </citation>
    <scope>NUCLEOTIDE SEQUENCE [LARGE SCALE GENOMIC DNA]</scope>
</reference>
<comment type="caution">
    <text evidence="1">The sequence shown here is derived from an EMBL/GenBank/DDBJ whole genome shotgun (WGS) entry which is preliminary data.</text>
</comment>
<proteinExistence type="predicted"/>
<evidence type="ECO:0000313" key="2">
    <source>
        <dbReference type="Proteomes" id="UP000494206"/>
    </source>
</evidence>
<protein>
    <submittedName>
        <fullName evidence="1">Uncharacterized protein</fullName>
    </submittedName>
</protein>
<evidence type="ECO:0000313" key="1">
    <source>
        <dbReference type="EMBL" id="CAB3405250.1"/>
    </source>
</evidence>
<accession>A0A8S1EV53</accession>
<organism evidence="1 2">
    <name type="scientific">Caenorhabditis bovis</name>
    <dbReference type="NCBI Taxonomy" id="2654633"/>
    <lineage>
        <taxon>Eukaryota</taxon>
        <taxon>Metazoa</taxon>
        <taxon>Ecdysozoa</taxon>
        <taxon>Nematoda</taxon>
        <taxon>Chromadorea</taxon>
        <taxon>Rhabditida</taxon>
        <taxon>Rhabditina</taxon>
        <taxon>Rhabditomorpha</taxon>
        <taxon>Rhabditoidea</taxon>
        <taxon>Rhabditidae</taxon>
        <taxon>Peloderinae</taxon>
        <taxon>Caenorhabditis</taxon>
    </lineage>
</organism>
<dbReference type="EMBL" id="CADEPM010000004">
    <property type="protein sequence ID" value="CAB3405250.1"/>
    <property type="molecule type" value="Genomic_DNA"/>
</dbReference>
<dbReference type="AlphaFoldDB" id="A0A8S1EV53"/>
<keyword evidence="2" id="KW-1185">Reference proteome</keyword>
<gene>
    <name evidence="1" type="ORF">CBOVIS_LOCUS7468</name>
</gene>
<sequence>MHVSRSDYSIRKSRQKSDGLDTICEEHARLIPHKSATFHDLTATAAAANRLTGRTEYKASGGGEYFRYRAASTDTAKRVNKRRSIFHEIVVDLRALAPSDIWVPTRFEIVVDLRALAPSDIGVLQRN</sequence>